<dbReference type="GO" id="GO:0003824">
    <property type="term" value="F:catalytic activity"/>
    <property type="evidence" value="ECO:0007669"/>
    <property type="project" value="InterPro"/>
</dbReference>
<evidence type="ECO:0000259" key="7">
    <source>
        <dbReference type="PROSITE" id="PS51918"/>
    </source>
</evidence>
<evidence type="ECO:0000313" key="8">
    <source>
        <dbReference type="EMBL" id="RLG70101.1"/>
    </source>
</evidence>
<keyword evidence="2" id="KW-0004">4Fe-4S</keyword>
<dbReference type="InterPro" id="IPR050377">
    <property type="entry name" value="Radical_SAM_PqqE_MftC-like"/>
</dbReference>
<evidence type="ECO:0000256" key="2">
    <source>
        <dbReference type="ARBA" id="ARBA00022485"/>
    </source>
</evidence>
<dbReference type="SFLD" id="SFLDS00029">
    <property type="entry name" value="Radical_SAM"/>
    <property type="match status" value="1"/>
</dbReference>
<dbReference type="Gene3D" id="3.20.20.70">
    <property type="entry name" value="Aldolase class I"/>
    <property type="match status" value="1"/>
</dbReference>
<keyword evidence="6" id="KW-0411">Iron-sulfur</keyword>
<proteinExistence type="predicted"/>
<dbReference type="InterPro" id="IPR058240">
    <property type="entry name" value="rSAM_sf"/>
</dbReference>
<sequence>MVEKKTSLLLGYKCNNFCRFCYAADKRDLPVMSTEQAKRQLELARERGSRFVDFLGGEPTIRKDLIELISYAKELGFRTISITTNGRMLSNMDYTRQLVEAGLNSAVFSIHGHKAELHDYLVQVKGAFEQATKGMQNLRALSNKIYICTNTVIVKPNIKFLPQIAELNAKLGANGMEFIFPHPRGNAYKNFDEMVPHLAELIDVVPKTISVGVRHGIKHCWFRYVPFCYMYGFLNYLSEYMAKDRLAEEHIGPEFEDLEVEKNRALHGRVKGPQCFGCKYYNICEGIFKEYAEKRGFAELVPVP</sequence>
<evidence type="ECO:0000256" key="3">
    <source>
        <dbReference type="ARBA" id="ARBA00022691"/>
    </source>
</evidence>
<evidence type="ECO:0000256" key="4">
    <source>
        <dbReference type="ARBA" id="ARBA00022723"/>
    </source>
</evidence>
<evidence type="ECO:0000256" key="5">
    <source>
        <dbReference type="ARBA" id="ARBA00023004"/>
    </source>
</evidence>
<dbReference type="InterPro" id="IPR017200">
    <property type="entry name" value="PqqE-like"/>
</dbReference>
<name>A0A497JGN4_9ARCH</name>
<dbReference type="Proteomes" id="UP000277633">
    <property type="component" value="Unassembled WGS sequence"/>
</dbReference>
<evidence type="ECO:0000256" key="1">
    <source>
        <dbReference type="ARBA" id="ARBA00001966"/>
    </source>
</evidence>
<dbReference type="GO" id="GO:0051539">
    <property type="term" value="F:4 iron, 4 sulfur cluster binding"/>
    <property type="evidence" value="ECO:0007669"/>
    <property type="project" value="UniProtKB-KW"/>
</dbReference>
<dbReference type="SFLD" id="SFLDG01067">
    <property type="entry name" value="SPASM/twitch_domain_containing"/>
    <property type="match status" value="1"/>
</dbReference>
<accession>A0A497JGN4</accession>
<dbReference type="PROSITE" id="PS51918">
    <property type="entry name" value="RADICAL_SAM"/>
    <property type="match status" value="1"/>
</dbReference>
<dbReference type="GO" id="GO:0006783">
    <property type="term" value="P:heme biosynthetic process"/>
    <property type="evidence" value="ECO:0007669"/>
    <property type="project" value="TreeGrafter"/>
</dbReference>
<dbReference type="InterPro" id="IPR013785">
    <property type="entry name" value="Aldolase_TIM"/>
</dbReference>
<evidence type="ECO:0000313" key="9">
    <source>
        <dbReference type="Proteomes" id="UP000277633"/>
    </source>
</evidence>
<reference evidence="8 9" key="1">
    <citation type="submission" date="2018-06" db="EMBL/GenBank/DDBJ databases">
        <title>Extensive metabolic versatility and redundancy in microbially diverse, dynamic hydrothermal sediments.</title>
        <authorList>
            <person name="Dombrowski N."/>
            <person name="Teske A."/>
            <person name="Baker B.J."/>
        </authorList>
    </citation>
    <scope>NUCLEOTIDE SEQUENCE [LARGE SCALE GENOMIC DNA]</scope>
    <source>
        <strain evidence="8">B9_G13</strain>
    </source>
</reference>
<protein>
    <recommendedName>
        <fullName evidence="7">Radical SAM core domain-containing protein</fullName>
    </recommendedName>
</protein>
<evidence type="ECO:0000256" key="6">
    <source>
        <dbReference type="ARBA" id="ARBA00023014"/>
    </source>
</evidence>
<dbReference type="SUPFAM" id="SSF102114">
    <property type="entry name" value="Radical SAM enzymes"/>
    <property type="match status" value="1"/>
</dbReference>
<dbReference type="InterPro" id="IPR007197">
    <property type="entry name" value="rSAM"/>
</dbReference>
<dbReference type="Pfam" id="PF04055">
    <property type="entry name" value="Radical_SAM"/>
    <property type="match status" value="1"/>
</dbReference>
<gene>
    <name evidence="8" type="ORF">DRO07_00985</name>
</gene>
<keyword evidence="5" id="KW-0408">Iron</keyword>
<keyword evidence="4" id="KW-0479">Metal-binding</keyword>
<dbReference type="GO" id="GO:0046872">
    <property type="term" value="F:metal ion binding"/>
    <property type="evidence" value="ECO:0007669"/>
    <property type="project" value="UniProtKB-KW"/>
</dbReference>
<organism evidence="8 9">
    <name type="scientific">Candidatus Iainarchaeum sp</name>
    <dbReference type="NCBI Taxonomy" id="3101447"/>
    <lineage>
        <taxon>Archaea</taxon>
        <taxon>Candidatus Iainarchaeota</taxon>
        <taxon>Candidatus Iainarchaeia</taxon>
        <taxon>Candidatus Iainarchaeales</taxon>
        <taxon>Candidatus Iainarchaeaceae</taxon>
        <taxon>Candidatus Iainarchaeum</taxon>
    </lineage>
</organism>
<dbReference type="AlphaFoldDB" id="A0A497JGN4"/>
<dbReference type="CDD" id="cd01335">
    <property type="entry name" value="Radical_SAM"/>
    <property type="match status" value="1"/>
</dbReference>
<dbReference type="EMBL" id="QMWO01000022">
    <property type="protein sequence ID" value="RLG70101.1"/>
    <property type="molecule type" value="Genomic_DNA"/>
</dbReference>
<feature type="domain" description="Radical SAM core" evidence="7">
    <location>
        <begin position="1"/>
        <end position="223"/>
    </location>
</feature>
<comment type="caution">
    <text evidence="8">The sequence shown here is derived from an EMBL/GenBank/DDBJ whole genome shotgun (WGS) entry which is preliminary data.</text>
</comment>
<dbReference type="PANTHER" id="PTHR11228">
    <property type="entry name" value="RADICAL SAM DOMAIN PROTEIN"/>
    <property type="match status" value="1"/>
</dbReference>
<dbReference type="PANTHER" id="PTHR11228:SF7">
    <property type="entry name" value="PQQA PEPTIDE CYCLASE"/>
    <property type="match status" value="1"/>
</dbReference>
<comment type="cofactor">
    <cofactor evidence="1">
        <name>[4Fe-4S] cluster</name>
        <dbReference type="ChEBI" id="CHEBI:49883"/>
    </cofactor>
</comment>
<dbReference type="PIRSF" id="PIRSF037420">
    <property type="entry name" value="PQQ_syn_pqqE"/>
    <property type="match status" value="1"/>
</dbReference>
<keyword evidence="3" id="KW-0949">S-adenosyl-L-methionine</keyword>